<feature type="compositionally biased region" description="Acidic residues" evidence="12">
    <location>
        <begin position="1940"/>
        <end position="1951"/>
    </location>
</feature>
<dbReference type="GO" id="GO:0061630">
    <property type="term" value="F:ubiquitin protein ligase activity"/>
    <property type="evidence" value="ECO:0007669"/>
    <property type="project" value="UniProtKB-EC"/>
</dbReference>
<dbReference type="PROSITE" id="PS50012">
    <property type="entry name" value="RCC1_3"/>
    <property type="match status" value="16"/>
</dbReference>
<comment type="catalytic activity">
    <reaction evidence="1">
        <text>S-ubiquitinyl-[E2 ubiquitin-conjugating enzyme]-L-cysteine + [acceptor protein]-L-lysine = [E2 ubiquitin-conjugating enzyme]-L-cysteine + N(6)-ubiquitinyl-[acceptor protein]-L-lysine.</text>
        <dbReference type="EC" id="2.3.2.26"/>
    </reaction>
</comment>
<feature type="region of interest" description="Disordered" evidence="12">
    <location>
        <begin position="1555"/>
        <end position="1575"/>
    </location>
</feature>
<evidence type="ECO:0000256" key="11">
    <source>
        <dbReference type="PROSITE-ProRule" id="PRU00235"/>
    </source>
</evidence>
<dbReference type="SUPFAM" id="SSF50985">
    <property type="entry name" value="RCC1/BLIP-II"/>
    <property type="match status" value="3"/>
</dbReference>
<dbReference type="Gene3D" id="2.130.10.30">
    <property type="entry name" value="Regulator of chromosome condensation 1/beta-lactamase-inhibitor protein II"/>
    <property type="match status" value="3"/>
</dbReference>
<dbReference type="Pfam" id="PF00632">
    <property type="entry name" value="HECT"/>
    <property type="match status" value="1"/>
</dbReference>
<feature type="domain" description="MIB/HERC2" evidence="16">
    <location>
        <begin position="1859"/>
        <end position="1932"/>
    </location>
</feature>
<organism evidence="17 18">
    <name type="scientific">Colobus angolensis palliatus</name>
    <name type="common">Peters' Angolan colobus</name>
    <dbReference type="NCBI Taxonomy" id="336983"/>
    <lineage>
        <taxon>Eukaryota</taxon>
        <taxon>Metazoa</taxon>
        <taxon>Chordata</taxon>
        <taxon>Craniata</taxon>
        <taxon>Vertebrata</taxon>
        <taxon>Euteleostomi</taxon>
        <taxon>Mammalia</taxon>
        <taxon>Eutheria</taxon>
        <taxon>Euarchontoglires</taxon>
        <taxon>Primates</taxon>
        <taxon>Haplorrhini</taxon>
        <taxon>Catarrhini</taxon>
        <taxon>Cercopithecidae</taxon>
        <taxon>Colobinae</taxon>
        <taxon>Colobus</taxon>
    </lineage>
</organism>
<dbReference type="Gene3D" id="2.60.120.260">
    <property type="entry name" value="Galactose-binding domain-like"/>
    <property type="match status" value="1"/>
</dbReference>
<feature type="repeat" description="RCC1" evidence="11">
    <location>
        <begin position="3175"/>
        <end position="3226"/>
    </location>
</feature>
<keyword evidence="6" id="KW-0597">Phosphoprotein</keyword>
<dbReference type="FunFam" id="2.130.10.30:FF:000006">
    <property type="entry name" value="E3 ubiquitin-protein ligase HERC2 isoform X1"/>
    <property type="match status" value="1"/>
</dbReference>
<dbReference type="InterPro" id="IPR058923">
    <property type="entry name" value="RCC1-like_dom"/>
</dbReference>
<feature type="repeat" description="RCC1" evidence="11">
    <location>
        <begin position="624"/>
        <end position="675"/>
    </location>
</feature>
<keyword evidence="18" id="KW-1185">Reference proteome</keyword>
<dbReference type="InterPro" id="IPR008979">
    <property type="entry name" value="Galactose-bd-like_sf"/>
</dbReference>
<feature type="repeat" description="RCC1" evidence="11">
    <location>
        <begin position="4117"/>
        <end position="4168"/>
    </location>
</feature>
<dbReference type="SUPFAM" id="SSF159034">
    <property type="entry name" value="Mib/herc2 domain-like"/>
    <property type="match status" value="1"/>
</dbReference>
<feature type="domain" description="DOC" evidence="15">
    <location>
        <begin position="2707"/>
        <end position="2884"/>
    </location>
</feature>
<evidence type="ECO:0000256" key="7">
    <source>
        <dbReference type="ARBA" id="ARBA00022679"/>
    </source>
</evidence>
<dbReference type="InterPro" id="IPR051625">
    <property type="entry name" value="Signaling_Regulatory_Domain"/>
</dbReference>
<keyword evidence="8" id="KW-0677">Repeat</keyword>
<feature type="region of interest" description="Disordered" evidence="12">
    <location>
        <begin position="50"/>
        <end position="88"/>
    </location>
</feature>
<feature type="repeat" description="RCC1" evidence="11">
    <location>
        <begin position="2907"/>
        <end position="2958"/>
    </location>
</feature>
<evidence type="ECO:0000259" key="15">
    <source>
        <dbReference type="PROSITE" id="PS51284"/>
    </source>
</evidence>
<feature type="repeat" description="RCC1" evidence="11">
    <location>
        <begin position="3123"/>
        <end position="3174"/>
    </location>
</feature>
<dbReference type="Pfam" id="PF03256">
    <property type="entry name" value="ANAPC10"/>
    <property type="match status" value="1"/>
</dbReference>
<feature type="repeat" description="RCC1" evidence="11">
    <location>
        <begin position="514"/>
        <end position="569"/>
    </location>
</feature>
<reference evidence="17" key="2">
    <citation type="submission" date="2025-09" db="UniProtKB">
        <authorList>
            <consortium name="Ensembl"/>
        </authorList>
    </citation>
    <scope>IDENTIFICATION</scope>
</reference>
<dbReference type="SMART" id="SM01117">
    <property type="entry name" value="Cyt-b5"/>
    <property type="match status" value="1"/>
</dbReference>
<feature type="repeat" description="RCC1" evidence="11">
    <location>
        <begin position="3866"/>
        <end position="3919"/>
    </location>
</feature>
<dbReference type="FunFam" id="3.30.2410.10:FF:000006">
    <property type="entry name" value="probable E3 ubiquitin-protein ligase HERC1 isoform X2"/>
    <property type="match status" value="1"/>
</dbReference>
<dbReference type="InterPro" id="IPR037976">
    <property type="entry name" value="HERC2_APC10"/>
</dbReference>
<dbReference type="InterPro" id="IPR006624">
    <property type="entry name" value="Beta-propeller_rpt_TECPR"/>
</dbReference>
<dbReference type="SUPFAM" id="SSF55856">
    <property type="entry name" value="Cytochrome b5-like heme/steroid binding domain"/>
    <property type="match status" value="1"/>
</dbReference>
<feature type="repeat" description="RCC1" evidence="11">
    <location>
        <begin position="570"/>
        <end position="621"/>
    </location>
</feature>
<dbReference type="Proteomes" id="UP000233080">
    <property type="component" value="Unassembled WGS sequence"/>
</dbReference>
<feature type="repeat" description="RCC1" evidence="11">
    <location>
        <begin position="2959"/>
        <end position="3013"/>
    </location>
</feature>
<evidence type="ECO:0000256" key="12">
    <source>
        <dbReference type="SAM" id="MobiDB-lite"/>
    </source>
</evidence>
<dbReference type="Ensembl" id="ENSCANT00000058991.1">
    <property type="protein sequence ID" value="ENSCANP00000035749.1"/>
    <property type="gene ID" value="ENSCANG00000041303.1"/>
</dbReference>
<dbReference type="Gene3D" id="2.30.30.30">
    <property type="match status" value="1"/>
</dbReference>
<evidence type="ECO:0000256" key="8">
    <source>
        <dbReference type="ARBA" id="ARBA00022737"/>
    </source>
</evidence>
<dbReference type="Gene3D" id="3.90.1750.10">
    <property type="entry name" value="Hect, E3 ligase catalytic domains"/>
    <property type="match status" value="1"/>
</dbReference>
<dbReference type="GO" id="GO:0005737">
    <property type="term" value="C:cytoplasm"/>
    <property type="evidence" value="ECO:0007669"/>
    <property type="project" value="UniProtKB-SubCell"/>
</dbReference>
<feature type="repeat" description="RCC1" evidence="11">
    <location>
        <begin position="3814"/>
        <end position="3865"/>
    </location>
</feature>
<feature type="region of interest" description="Disordered" evidence="12">
    <location>
        <begin position="3330"/>
        <end position="3358"/>
    </location>
</feature>
<feature type="compositionally biased region" description="Acidic residues" evidence="12">
    <location>
        <begin position="1566"/>
        <end position="1575"/>
    </location>
</feature>
<dbReference type="Gene3D" id="3.30.2160.10">
    <property type="entry name" value="Hect, E3 ligase catalytic domain"/>
    <property type="match status" value="1"/>
</dbReference>
<dbReference type="FunFam" id="2.30.30.30:FF:000015">
    <property type="entry name" value="E3 ubiquitin-protein ligase HERC2"/>
    <property type="match status" value="1"/>
</dbReference>
<dbReference type="InterPro" id="IPR000569">
    <property type="entry name" value="HECT_dom"/>
</dbReference>
<feature type="compositionally biased region" description="Polar residues" evidence="12">
    <location>
        <begin position="3480"/>
        <end position="3491"/>
    </location>
</feature>
<evidence type="ECO:0000256" key="5">
    <source>
        <dbReference type="ARBA" id="ARBA00022490"/>
    </source>
</evidence>
<dbReference type="OMA" id="WRNHGST"/>
<dbReference type="PROSITE" id="PS51284">
    <property type="entry name" value="DOC"/>
    <property type="match status" value="1"/>
</dbReference>
<dbReference type="Pfam" id="PF00173">
    <property type="entry name" value="Cyt-b5"/>
    <property type="match status" value="1"/>
</dbReference>
<comment type="pathway">
    <text evidence="3">Protein modification; protein ubiquitination.</text>
</comment>
<protein>
    <recommendedName>
        <fullName evidence="4">HECT-type E3 ubiquitin transferase</fullName>
        <ecNumber evidence="4">2.3.2.26</ecNumber>
    </recommendedName>
</protein>
<keyword evidence="9 10" id="KW-0833">Ubl conjugation pathway</keyword>
<dbReference type="PROSITE" id="PS00626">
    <property type="entry name" value="RCC1_2"/>
    <property type="match status" value="1"/>
</dbReference>
<name>A0A2K5K3Q5_COLAP</name>
<evidence type="ECO:0000256" key="1">
    <source>
        <dbReference type="ARBA" id="ARBA00000885"/>
    </source>
</evidence>
<feature type="repeat" description="RCC1" evidence="11">
    <location>
        <begin position="676"/>
        <end position="727"/>
    </location>
</feature>
<dbReference type="Pfam" id="PF00415">
    <property type="entry name" value="RCC1"/>
    <property type="match status" value="6"/>
</dbReference>
<dbReference type="CDD" id="cd00078">
    <property type="entry name" value="HECTc"/>
    <property type="match status" value="1"/>
</dbReference>
<dbReference type="Gene3D" id="2.30.30.40">
    <property type="entry name" value="SH3 Domains"/>
    <property type="match status" value="1"/>
</dbReference>
<dbReference type="GO" id="GO:0016567">
    <property type="term" value="P:protein ubiquitination"/>
    <property type="evidence" value="ECO:0007669"/>
    <property type="project" value="UniProtKB-UniPathway"/>
</dbReference>
<dbReference type="EC" id="2.3.2.26" evidence="4"/>
<feature type="region of interest" description="Disordered" evidence="12">
    <location>
        <begin position="1933"/>
        <end position="1958"/>
    </location>
</feature>
<feature type="compositionally biased region" description="Polar residues" evidence="12">
    <location>
        <begin position="3464"/>
        <end position="3473"/>
    </location>
</feature>
<dbReference type="GO" id="GO:0046872">
    <property type="term" value="F:metal ion binding"/>
    <property type="evidence" value="ECO:0007669"/>
    <property type="project" value="InterPro"/>
</dbReference>
<evidence type="ECO:0000256" key="3">
    <source>
        <dbReference type="ARBA" id="ARBA00004906"/>
    </source>
</evidence>
<dbReference type="PROSITE" id="PS50255">
    <property type="entry name" value="CYTOCHROME_B5_2"/>
    <property type="match status" value="1"/>
</dbReference>
<dbReference type="InterPro" id="IPR021097">
    <property type="entry name" value="CPH_domain"/>
</dbReference>
<dbReference type="CDD" id="cd14402">
    <property type="entry name" value="UBA_HERC2"/>
    <property type="match status" value="1"/>
</dbReference>
<dbReference type="PRINTS" id="PR00633">
    <property type="entry name" value="RCCNDNSATION"/>
</dbReference>
<dbReference type="PANTHER" id="PTHR22872:SF2">
    <property type="entry name" value="INHIBITOR OF BRUTON TYROSINE KINASE"/>
    <property type="match status" value="1"/>
</dbReference>
<dbReference type="SUPFAM" id="SSF63748">
    <property type="entry name" value="Tudor/PWWP/MBT"/>
    <property type="match status" value="1"/>
</dbReference>
<evidence type="ECO:0000313" key="17">
    <source>
        <dbReference type="Ensembl" id="ENSCANP00000035749.1"/>
    </source>
</evidence>
<feature type="compositionally biased region" description="Basic and acidic residues" evidence="12">
    <location>
        <begin position="59"/>
        <end position="84"/>
    </location>
</feature>
<proteinExistence type="predicted"/>
<feature type="compositionally biased region" description="Polar residues" evidence="12">
    <location>
        <begin position="4672"/>
        <end position="4683"/>
    </location>
</feature>
<dbReference type="CDD" id="cd08664">
    <property type="entry name" value="APC10-HERC2"/>
    <property type="match status" value="1"/>
</dbReference>
<dbReference type="FunFam" id="2.60.120.260:FF:000033">
    <property type="entry name" value="E3 ubiquitin-protein ligase HERC2 isoform X2"/>
    <property type="match status" value="1"/>
</dbReference>
<dbReference type="FunFam" id="3.10.120.10:FF:000005">
    <property type="entry name" value="E3 ubiquitin-protein ligase HERC2 isoform X2"/>
    <property type="match status" value="1"/>
</dbReference>
<dbReference type="InterPro" id="IPR000408">
    <property type="entry name" value="Reg_chr_condens"/>
</dbReference>
<dbReference type="Pfam" id="PF11515">
    <property type="entry name" value="Cul7"/>
    <property type="match status" value="1"/>
</dbReference>
<evidence type="ECO:0000256" key="2">
    <source>
        <dbReference type="ARBA" id="ARBA00004496"/>
    </source>
</evidence>
<feature type="repeat" description="RCC1" evidence="11">
    <location>
        <begin position="3014"/>
        <end position="3065"/>
    </location>
</feature>
<dbReference type="SMART" id="SM01337">
    <property type="entry name" value="APC10"/>
    <property type="match status" value="1"/>
</dbReference>
<dbReference type="InterPro" id="IPR036400">
    <property type="entry name" value="Cyt_B5-like_heme/steroid_sf"/>
</dbReference>
<evidence type="ECO:0000256" key="10">
    <source>
        <dbReference type="PROSITE-ProRule" id="PRU00104"/>
    </source>
</evidence>
<evidence type="ECO:0000313" key="18">
    <source>
        <dbReference type="Proteomes" id="UP000233080"/>
    </source>
</evidence>
<evidence type="ECO:0000259" key="14">
    <source>
        <dbReference type="PROSITE" id="PS50255"/>
    </source>
</evidence>
<dbReference type="SMART" id="SM00706">
    <property type="entry name" value="TECPR"/>
    <property type="match status" value="5"/>
</dbReference>
<dbReference type="STRING" id="336983.ENSCANP00000035749"/>
<dbReference type="UniPathway" id="UPA00143"/>
<keyword evidence="5" id="KW-0963">Cytoplasm</keyword>
<dbReference type="Pfam" id="PF25390">
    <property type="entry name" value="WD40_RLD"/>
    <property type="match status" value="2"/>
</dbReference>
<comment type="subcellular location">
    <subcellularLocation>
        <location evidence="2">Cytoplasm</location>
    </subcellularLocation>
</comment>
<feature type="repeat" description="RCC1" evidence="11">
    <location>
        <begin position="3066"/>
        <end position="3117"/>
    </location>
</feature>
<feature type="repeat" description="RCC1" evidence="11">
    <location>
        <begin position="3972"/>
        <end position="4023"/>
    </location>
</feature>
<dbReference type="PROSITE" id="PS50237">
    <property type="entry name" value="HECT"/>
    <property type="match status" value="1"/>
</dbReference>
<dbReference type="InterPro" id="IPR014722">
    <property type="entry name" value="Rib_uL2_dom2"/>
</dbReference>
<dbReference type="SUPFAM" id="SSF49785">
    <property type="entry name" value="Galactose-binding domain-like"/>
    <property type="match status" value="1"/>
</dbReference>
<feature type="repeat" description="RCC1" evidence="11">
    <location>
        <begin position="3920"/>
        <end position="3971"/>
    </location>
</feature>
<evidence type="ECO:0000259" key="16">
    <source>
        <dbReference type="PROSITE" id="PS51416"/>
    </source>
</evidence>
<feature type="region of interest" description="Disordered" evidence="12">
    <location>
        <begin position="4653"/>
        <end position="4683"/>
    </location>
</feature>
<feature type="active site" description="Glycyl thioester intermediate" evidence="10">
    <location>
        <position position="4611"/>
    </location>
</feature>
<dbReference type="InterPro" id="IPR001199">
    <property type="entry name" value="Cyt_B5-like_heme/steroid-bd"/>
</dbReference>
<feature type="domain" description="Cytochrome b5 heme-binding" evidence="14">
    <location>
        <begin position="1207"/>
        <end position="1283"/>
    </location>
</feature>
<dbReference type="Gene3D" id="3.30.2410.10">
    <property type="entry name" value="Hect, E3 ligase catalytic domain"/>
    <property type="match status" value="1"/>
</dbReference>
<reference evidence="17" key="1">
    <citation type="submission" date="2025-08" db="UniProtKB">
        <authorList>
            <consortium name="Ensembl"/>
        </authorList>
    </citation>
    <scope>IDENTIFICATION</scope>
</reference>
<evidence type="ECO:0000256" key="4">
    <source>
        <dbReference type="ARBA" id="ARBA00012485"/>
    </source>
</evidence>
<accession>A0A2K5K3Q5</accession>
<feature type="repeat" description="RCC1" evidence="11">
    <location>
        <begin position="4026"/>
        <end position="4077"/>
    </location>
</feature>
<feature type="compositionally biased region" description="Low complexity" evidence="12">
    <location>
        <begin position="3340"/>
        <end position="3355"/>
    </location>
</feature>
<dbReference type="InterPro" id="IPR004939">
    <property type="entry name" value="APC_su10/DOC_dom"/>
</dbReference>
<keyword evidence="7" id="KW-0808">Transferase</keyword>
<dbReference type="FunFam" id="3.30.2160.10:FF:000010">
    <property type="entry name" value="E3 ubiquitin-protein ligase HERC2 isoform X2"/>
    <property type="match status" value="1"/>
</dbReference>
<evidence type="ECO:0000256" key="6">
    <source>
        <dbReference type="ARBA" id="ARBA00022553"/>
    </source>
</evidence>
<sequence length="4683" mass="511164">MPSDSFCLAAQARLDSKWLKTDIQLAFTRDGLCGLWNEMVKDGEIVYTGTESTQNGELPPRKDDSVEPSGTKKEDMNDKEKKDEEETPAPVYRAKSILESWVWGKQPDVNELKECLSVLVKEQQALAVQSATTTLSALRLKQRLVILERYFIALNRTVFQENVKVKWKSSSISLPPVDKKSSRPAGKGVEGLARVGSRAALSFAFAFLRRAWRSGEDADLCSELLQESLDALRALPEASLFDESTVSSVWLEVVERATRFLRSVVTGDVNGTPGTKGPGSIPLQDQHLALAILLELAVQRGTLSQMLSAILLLLQLWDSGAQETDNERSAQGTSAPLLPLLQRFQSIICSKDTPHSEGDMHLLSGPLSPNESFLRYLTLPQDNELAIDLRQTAVVVMAHLDRLATPCMPPLCSSPTSHKGSLQEVIGWGLIGWKYYANVIGPIQCEGLANLGVTQIACAEKRFLILSRNGRVYTQAYNSDTLAPQLVQGLASRNIVKIAAHSDGHHYLALAATGEVYSWGCGDGGRLGHGDTVPLEEPKVISAFSGKQAGKHVVHIACGSTYSAAITAEGELYTWGRGNYGRLGHGSSEDEAIPMLVAGLKGLKVIDVACGSGDAQTLAVTENGQVWSWGDGDYGKLGRGGSDGCKTPKLIEKLQDLDVVKVRCGSQFSIALTKDGQVYSWGKGDNQRLGHGTEEHVRYPKLLEGLQGKKVIDVAAGSTHCLALTEDSEVHSWGSNDQCQHFDTLRVTKPEPAALPGLDTKHIVGIACGPAQSFAWSSCSEWSIGLRVPFVVDICSMTFEQLDLLLRQVSEGMDGSADWPPPQEKECVAVATLNLLRLQLHAAISHQVDPEFLGLGLGSVLLNSLKQTVVTLASSAGVLSTVQSAAQSVLQSGWSVLLPTAEERARALSALLPCAVSGNDVNISPGRRFMIDLLVGSLMADGGLESALHAAITAEIQDIEAKKEAQKEKEIDEQEANASTFHRSRTPLDKDLINTGICESSGKQCLPLVQLIQQLLRNIASQTVARLKDVARRISSCLDFEQHSRERSASLDLLLRFQRLLISKLYPGESIGQTSDISSPELMGVGSLLKKYTALLCTHIGDILPVAASVASTSWRHFAEVACIVEGDFTGVLLPELVVSIVLLLSKNAGLMQEAGAVPLLGGLLEHLDRFNHLAPGKERDDHEELAWPGIMESFFTGQNCRNNEEVTLIRKADLENHNKDGGFWTVIDGKVYDIKDFQTQSLTGNSILAQFAGEDPVVALEAALQFEDTRESMHAFCVGQYLEPDQEVVTIPDLGSLSSPLIDTERNLGLLLGLHASYLAMSTPLSPVEIECAKWLQSSIFSGGLQTSQIHYSYNEEKDEDHCSSPGGTPASKSRLCSHRRALGDHSQAFLQAIADNNIQDHNVKDFLCQIERYCRQCHLTTPITFPPEHPVEEVGRLLLCCLLKHEDLGHVALSLVHAGALGIEQVKHRTLPKSVVDVCRVVYQAKCSLIKTHQEQGRSYKEVCAPVIERLRFLFNELRPAVCNDLSIMSKFKLLSSLPRWRRIAQKIIRERRKKRVPKKPESTDDEEKIGNEESDLEEACILPHSPINVDKRPIAIKSPKDKWQPLLSTVTGVHKYKWLKQNVQGLYPQSPLLSTIAEFALKEEPVDVEKMRKCLLKQLERAEVRLEGIDTILKLASKNFLLPSVQYAMFCGWQRLIPEGIDIGEPLTDCLKDVDLIPPFNRMLLEVTFGKLYAWAVQNIRNVLMDANAKFKELGIQPVPLQTITNENPSGPSLGTIPQARFLLVMLSMLTLQHGANNLDLLLNSGTLALTQTALRLIGPSCDNVEEDMNASAQGASATVLEETRKETAPVQLPVSGPELAAMMKIGTRVMRGVDWKWGDQDGPPPGLGRVIGELGEDGWIRVQWDTGSTNSYRMGKEGKYDLKLAELPAAAQPSAEDSDTEDDSEAEQTERNIHPTAMMFTSTINLLQTLCLSAGVHAEIMQSEATKTLCGLLRMLVESGTTDKTSSPNRLVCREQHRSWCTLGFVRSIALTPQVCGALSSPQWITLLMKVVEGHAPFTAASLQRQILAVHLLQAVLPSWDKTERARDMKCLVEKLFGFLGSLLTTCSSDVPLLRESTPRRRRARPQASLTATHSSTLAEEVVALLRTLHSLTQWNGLINKYINSQLRSVTHSFAGRPSEGAQLEDYFPDSENPEVGGLMAVLAVIGGIDGRLRLGGQVVHDEFGEGTVTRITPKGRITVQFSDMRTCRVCPLSQLKPLPAVAFNVNNLPFTEPMLSVWAQLVNLAGSKLEKHKIKKSTKQAFTGQVDLDLLRCQQLKLYILKAGRALLSHQDKLRQILSQPAVQETGTVHADDGAVASPDLGDMSPEGPQPPMILLQQLLASATQPSPVKAIFDKQELEAAALAVCQCLAVESTHPSSPGFEDCSSSEATTPVAVQHIRPARVKRRKQSPVPALPIVVQLMEMGFPRRNIEFALKSLTGASGNASGLPGVEALVGWLLDHSDAQVTELSDADTVSDEYSDEEVVEDMDDAAYSMSTGAVVTESQTYKKRADFLSNDDYAVYVRENIQVGMMVRCCRAYEEVCEGDVGKVIKLDRDGLHDLNVQCDWQQKGGTYWVRYIHVELIGYPPPSSSSHIKIGDKVRVKASVATPKYKWGSVTHQSVGVVKGNIIWWKHFTIYFLPCIYKTRVDSLFDHHEIGQSAVFCGRSGKQLKRCHSSQPGMLPDSWSRMVKSLNVSSSVNQASRLIDGSEPCWQSSGSQGKHWIRLEIFPDVLVHRLKMIVDPADSSYMPSLVVVSGGNSLNNLIELKTININPSDTTVPLLNDCTEYHRYIEIAIKQCRSSGIDCKIHGLILLGRIRAEEEDLAAVPFLASDNEEEEDEKGNSGSLIRKKAAGLESAATIRTKVFVWGLNDKDQLGGLKGSKIKVPSFSETLSALNVVQVAGGSKSLFAVTVEGKVYACGEATNGRLGLGISSGTVPIPQQITALSSYVVKKVAVHSGGRHATALTVDGKVFSWGEGDDGKLGHFSRMNCDKPRLIEALKTKRIRDIACGSSHSAALTSSGELYTWGLGEYGRLGHGDNTTQLKPKMVKVLLGHRVIQVACGSRDAQTLALTDEGDICIFLNLGLGDYFRLGHGSDVHVRKPQVVEGLRGKKIVHVAVGALHCLAVTDSGQVYAWGDNDHGQQGNGTTTVNRKPTLVQGLEGQKITRVACGSSHSVAWTTVDVATPSVHEPVLFQTARDPLGSCLATSCGAVEKGQLTTGRALCPDRDAVVGALMPAAMIAPVECPSFSSAAPSDASAMASPMNGEECMLAVDMEDRLSPNPWQEKREIASSEDAVTPSAVTPSAPSASARPFIPVTDDLGAASIIAETMTKTKEDVESQNKAAGLEPQALDEFTSLLIADDTRVVVDLLKLSVCSRAGDRGRDVLSAVLSGMGTAYPQVADMLLELCVTELEDVATDSQSGRLSSQPVVVESSHPYTDDTSTSGTVKIPGAEGLRVEFDRQCSTERRHDPLTIMDGVNRIVSVRSGREWSDWSSELRIPGDELKWKFISDGSVNGWGWRFTVYPIMPAAGPKELLSDRCVLSCPSMDLVTCLLDFRLNLASNRSIVPRLAASLAACAQLSALAASHRMWALQRLRKLLTTEFGQSININRLLGENDGETRALSFTGSALAALVKGLPEALQRQFEYEDPIVRGGKQLLHSPFFKVLVALACDLELDTLPCCAETHKWAWFRRYCMASRVAVALDKRTPLPRLFLDEVAKKIRELMADSENMDVLHESHDVFKREQDEQLVQWMNRRPDDWTLSAGGSGTIYGWGHNHRGQLGGIEGAKVKVPTPCEALATLRPVQLIGGEQTLFAVTADGKLYATGYGAGGRLGIGGTESVSTPTLLESIQHVFIKKVAVNSGGKHCLALSSEGEVYSWGEAEDGKLGHGNRSPCDRPRVIESLRGIEVVDVAAGGAHSACVTAAGDLYTWGKGRYGRLGHSDSEDQLKPKLVEALQGHRVVDIACGSGDAQTLCLTDDDTVWSWGDGDYGKLGRGGSDGCKVPMKIDSLTGLGVVKVECGSQFSVALTKSGAVYTWYAQFDFNWGVCTTFSWMECTFCTRRWQPCVCWPSEVYTWGDNDEGQLGDGTTNAIQRPRLVAALQGKKVNRVACGSAHTLAWSTSKPASAGKLPAQVPMEYNHLQEIPIIALRNRLLLLHHLSELFCPCIPMFDLEGSLDETGLGPSVGFDTLRGILISQGKEAAFRKVVQATMVRDRQHGPVVELNRIQVKRSRSKGGLAGPDGTKSVFGQMCAKMSSFGPDSLLLPHRVWKVKFVGESVDDCGGGYSESIAEICEELQNGLTPLLIVTPNGRDESGANRDCYLLSPAARAPVHSSMFRFLGVLLGIAIRTGSPLSLNLAEPVWKQLAGMSLTIADLSEVDKDFIPGLMYIRDNEATSEEFEAMSLPFTVPSASGQDIQLSSKHTHITLDNRAEYVRLAINYRLHEFDEQVAAVREGMARVVPVPLLSLFTGYELETMVCGSPDIPLHLLKSVATYKGIEPSASLIQWFWEVMESFSNTERSLFLRFVWGRTRLPRTIADFRGRDFVIQVLDKYNPPDHFLPESYTCFFLLKLPRYSCKQVLEEQLTYAIHFCKSIDTDDYARIALTGEPAADDSSDDSDNEDVDSFASDSTQDYLTGH</sequence>
<dbReference type="InterPro" id="IPR037252">
    <property type="entry name" value="Mib_Herc2_sf"/>
</dbReference>
<dbReference type="InterPro" id="IPR035983">
    <property type="entry name" value="Hect_E3_ubiquitin_ligase"/>
</dbReference>
<dbReference type="Pfam" id="PF06701">
    <property type="entry name" value="MIB_HERC2"/>
    <property type="match status" value="1"/>
</dbReference>
<dbReference type="FunFam" id="2.30.30.40:FF:000074">
    <property type="entry name" value="E3 ubiquitin-protein ligase HERC2 isoform X1"/>
    <property type="match status" value="1"/>
</dbReference>
<feature type="compositionally biased region" description="Acidic residues" evidence="12">
    <location>
        <begin position="4655"/>
        <end position="4669"/>
    </location>
</feature>
<evidence type="ECO:0000256" key="9">
    <source>
        <dbReference type="ARBA" id="ARBA00022786"/>
    </source>
</evidence>
<dbReference type="PANTHER" id="PTHR22872">
    <property type="entry name" value="BTK-BINDING PROTEIN-RELATED"/>
    <property type="match status" value="1"/>
</dbReference>
<dbReference type="PROSITE" id="PS51416">
    <property type="entry name" value="MIB_HERC2"/>
    <property type="match status" value="1"/>
</dbReference>
<dbReference type="InterPro" id="IPR010606">
    <property type="entry name" value="Mib_Herc2"/>
</dbReference>
<dbReference type="SUPFAM" id="SSF56204">
    <property type="entry name" value="Hect, E3 ligase catalytic domain"/>
    <property type="match status" value="1"/>
</dbReference>
<dbReference type="InterPro" id="IPR009091">
    <property type="entry name" value="RCC1/BLIP-II"/>
</dbReference>
<dbReference type="Gene3D" id="3.10.120.10">
    <property type="entry name" value="Cytochrome b5-like heme/steroid binding domain"/>
    <property type="match status" value="1"/>
</dbReference>
<feature type="region of interest" description="Disordered" evidence="12">
    <location>
        <begin position="3464"/>
        <end position="3491"/>
    </location>
</feature>
<feature type="domain" description="HECT" evidence="13">
    <location>
        <begin position="4306"/>
        <end position="4643"/>
    </location>
</feature>
<dbReference type="SMART" id="SM00119">
    <property type="entry name" value="HECTc"/>
    <property type="match status" value="1"/>
</dbReference>
<evidence type="ECO:0000259" key="13">
    <source>
        <dbReference type="PROSITE" id="PS50237"/>
    </source>
</evidence>